<feature type="compositionally biased region" description="Low complexity" evidence="2">
    <location>
        <begin position="841"/>
        <end position="856"/>
    </location>
</feature>
<dbReference type="GO" id="GO:0005654">
    <property type="term" value="C:nucleoplasm"/>
    <property type="evidence" value="ECO:0007669"/>
    <property type="project" value="TreeGrafter"/>
</dbReference>
<proteinExistence type="predicted"/>
<evidence type="ECO:0000256" key="2">
    <source>
        <dbReference type="SAM" id="MobiDB-lite"/>
    </source>
</evidence>
<dbReference type="Gene3D" id="2.60.120.10">
    <property type="entry name" value="Jelly Rolls"/>
    <property type="match status" value="4"/>
</dbReference>
<feature type="domain" description="Cyclic nucleotide-binding" evidence="3">
    <location>
        <begin position="1229"/>
        <end position="1336"/>
    </location>
</feature>
<dbReference type="Proteomes" id="UP001067231">
    <property type="component" value="Unassembled WGS sequence"/>
</dbReference>
<comment type="caution">
    <text evidence="4">The sequence shown here is derived from an EMBL/GenBank/DDBJ whole genome shotgun (WGS) entry which is preliminary data.</text>
</comment>
<dbReference type="PROSITE" id="PS50042">
    <property type="entry name" value="CNMP_BINDING_3"/>
    <property type="match status" value="4"/>
</dbReference>
<dbReference type="EMBL" id="JAPCXC010000007">
    <property type="protein sequence ID" value="KAJ1612433.1"/>
    <property type="molecule type" value="Genomic_DNA"/>
</dbReference>
<feature type="region of interest" description="Disordered" evidence="2">
    <location>
        <begin position="583"/>
        <end position="871"/>
    </location>
</feature>
<feature type="compositionally biased region" description="Basic and acidic residues" evidence="2">
    <location>
        <begin position="583"/>
        <end position="665"/>
    </location>
</feature>
<dbReference type="InterPro" id="IPR053210">
    <property type="entry name" value="ANKRD12"/>
</dbReference>
<dbReference type="OrthoDB" id="2021138at2759"/>
<feature type="compositionally biased region" description="Basic and acidic residues" evidence="2">
    <location>
        <begin position="1388"/>
        <end position="1401"/>
    </location>
</feature>
<dbReference type="PANTHER" id="PTHR24149">
    <property type="entry name" value="ANKYRIN REPEAT DOMAIN-CONTAINING PROTEIN 12"/>
    <property type="match status" value="1"/>
</dbReference>
<feature type="region of interest" description="Disordered" evidence="2">
    <location>
        <begin position="1379"/>
        <end position="1425"/>
    </location>
</feature>
<sequence length="2002" mass="226564">MRNRNSVFSTGAVATLMPSTENGKFEQSFRMRFLTTSNSPIGIRYNMYRERIERLTGWLEDQVVSGHVFEKMKEIRDRRITDAMILRPIKNQGQEGGEKKNVKGLGEGKELGAMEIYLSQDAERRARQIIQSSGVVPASKDMLNRQIKRASEFGNGEFGASSGKNEVIESWLSSGIMPGDDQIDLPKEYNEWRMQKMVENLAPDLRLRKKLLAKSLNNIKPITVDEENLPENMVDDETALEKNFETSLMFAPPLAMPDIKVKAAKRMMNNRSRSPAKQTSPRRIGIDMKEIAKVVVKQVQDTLEATIENTQTEIGEKIDSLNDHLKQLEDKTNLILEKSEQDSPKLEVKRSATIKEAAEIAPKKQSVSPIKKKMEVPLPPKKSVNPNATKSTMAKDLSHEKVSVKFSQYAAMFKKKMLKSFTNINELYREIGPDSNGDISQDKFVEFLKATKVPGGNAEHSKLFDELKGQGGLITRLSLYKNIHPLYENPEPTLEDFVKLLDEIYEGCEIPALVSTFKDTFLNRKTFVKFGQDQLLLSESNMDYIWRNYINSGGLGIHNTSENLIEKIMKIRKELGLDDSINEKEDEREERKEKEREEEERKEKEKEEEERKEKEREEEERKEKEREEEERKEKEREEEERKEKERKEKEREEEERKEKERKEKEREEEERKEEEAKRVNKKSPSISSVSSISSASSASSKSVRSSSSSSISSKENLSEIKLKEKESSKSHSYDSIKGASPAKGSKSVTEESSGPESKSKQKSKVKGGSSSSSGSSSEDSSDSDSDSRFVSSSGSRSGSGSESNSGSGSGSGSSSGSDSDSRPVTSRSKEKRRPSRSENEMSLNRRVSSSNSMSDSGAPVPEETGGVEKDPTKRAILMNLNPDTESLPLDDRLRSRIREVYKTAGAAYRDMCGGKMGKSATLSEFGDFIERLNIFLSFSENKEFYGRLTKTHGSLTVGCMYSFLHELEGIKNAEPEIVGDHLKEIYGTVEDAFRKKDLFDHDTLVESEFIQACIDSGYSKVALKSLFKDLSGGVDGAYVEVQDVIQCLEGHITAKEVYEDKLNRSSQWAIWRVVPQRKIPINDEKRRSELEIVIQAFTSHKIKEFKGVGRDELMHIVECFFMREQLSASSQVIGKDEKGYSLSVIVSGAVDSIESLWYGENIIETFKVGDLIGVGMFKSAPSSQFLRTNDETVLWKLSPKIWEIKVQSKLEELKDGFLAFEDYLKQDKVFSRLDSKSQRKLYDHAVFTRYPSKTCIFKQGELAKSFILVFDGCVSLVVDGDLTKVPEKYKNKSTGSSIGDKYLLNRLEYPYSCYCDSESESVTIITISDEVVNSVLNDEIKSELIKMSEKLEKKSPIPIQEKLRYPDLKIIPKIGLNVKGKSNTSPGKGEDQGDVGDHEIGNTESNNGSEDENERQDGNNKLKDELSENEKKIALEYLKADIQSRILRKHMSLGECFKYIYEKCVSKESKEKMKNVPPVTLFDEESQPDKKLVTKWPKYDKLFIGNWIDTDAFAEYVSEVLHIKATFTDITSIFMSFSFPLEDRLYIGTFYRNFEKISELSMKDFNRRLVEIDGSVFNTFTTVGGVVPGGSVSTDTFIVIGGRAGFTRPEATELFIKQIDVLKTKTVSLTTLSKLVSGEITPKEAHEQESGYGLFSMAQDYFGGGGGSVSRLCDSDGVLDYKKLTTKYEDVSCKKGEDVKVLENQESSRILCSLDDLEPLVVLNSNQRMWLVSLLERKQVKKGSKFINQGDPNAPMVILYKGVLSVMQTGFFGYDSQLEEIKVDGGKEGIKLFGWNEYYSLKKASEVSLVANSDSIVYLLSRDNMDQIIDMINDRVEKIKNIYLVLLKTPNIRDWPVNVLEKFSCCLRIDMFMDNDVILEMGPCDLNTLRFYVVADGEVMIEGVPLGDMEELSDYTIGRSRYFGEWAIINGFDERTSNVVSKGSKTVLLSIPKKDFKRIMSLIGDYAIHRFQDYGLQLYHFSPKHSKRFNSPIRLPKERGTD</sequence>
<dbReference type="SUPFAM" id="SSF51206">
    <property type="entry name" value="cAMP-binding domain-like"/>
    <property type="match status" value="4"/>
</dbReference>
<dbReference type="PANTHER" id="PTHR24149:SF14">
    <property type="entry name" value="ANKYRIN REPEAT DOMAIN 12"/>
    <property type="match status" value="1"/>
</dbReference>
<dbReference type="InterPro" id="IPR000595">
    <property type="entry name" value="cNMP-bd_dom"/>
</dbReference>
<name>A0A9D5DP82_9CRYT</name>
<organism evidence="4">
    <name type="scientific">Cryptosporidium canis</name>
    <dbReference type="NCBI Taxonomy" id="195482"/>
    <lineage>
        <taxon>Eukaryota</taxon>
        <taxon>Sar</taxon>
        <taxon>Alveolata</taxon>
        <taxon>Apicomplexa</taxon>
        <taxon>Conoidasida</taxon>
        <taxon>Coccidia</taxon>
        <taxon>Eucoccidiorida</taxon>
        <taxon>Eimeriorina</taxon>
        <taxon>Cryptosporidiidae</taxon>
        <taxon>Cryptosporidium</taxon>
    </lineage>
</organism>
<feature type="domain" description="Cyclic nucleotide-binding" evidence="3">
    <location>
        <begin position="1719"/>
        <end position="1829"/>
    </location>
</feature>
<feature type="compositionally biased region" description="Low complexity" evidence="2">
    <location>
        <begin position="682"/>
        <end position="715"/>
    </location>
</feature>
<feature type="compositionally biased region" description="Polar residues" evidence="2">
    <location>
        <begin position="746"/>
        <end position="756"/>
    </location>
</feature>
<feature type="coiled-coil region" evidence="1">
    <location>
        <begin position="311"/>
        <end position="338"/>
    </location>
</feature>
<dbReference type="SUPFAM" id="SSF47473">
    <property type="entry name" value="EF-hand"/>
    <property type="match status" value="1"/>
</dbReference>
<evidence type="ECO:0000256" key="1">
    <source>
        <dbReference type="SAM" id="Coils"/>
    </source>
</evidence>
<accession>A0A9D5DP82</accession>
<feature type="compositionally biased region" description="Basic and acidic residues" evidence="2">
    <location>
        <begin position="1415"/>
        <end position="1425"/>
    </location>
</feature>
<evidence type="ECO:0000313" key="4">
    <source>
        <dbReference type="EMBL" id="KAJ1612433.1"/>
    </source>
</evidence>
<feature type="domain" description="Cyclic nucleotide-binding" evidence="3">
    <location>
        <begin position="1104"/>
        <end position="1173"/>
    </location>
</feature>
<reference evidence="4" key="1">
    <citation type="submission" date="2022-10" db="EMBL/GenBank/DDBJ databases">
        <title>Adaptive evolution leads to modifications in subtelomeric GC content in a zoonotic Cryptosporidium species.</title>
        <authorList>
            <person name="Li J."/>
            <person name="Feng Y."/>
            <person name="Xiao L."/>
        </authorList>
    </citation>
    <scope>NUCLEOTIDE SEQUENCE</scope>
    <source>
        <strain evidence="4">33844</strain>
    </source>
</reference>
<gene>
    <name evidence="4" type="ORF">OJ253_519</name>
</gene>
<feature type="compositionally biased region" description="Low complexity" evidence="2">
    <location>
        <begin position="766"/>
        <end position="778"/>
    </location>
</feature>
<feature type="compositionally biased region" description="Low complexity" evidence="2">
    <location>
        <begin position="788"/>
        <end position="806"/>
    </location>
</feature>
<dbReference type="InterPro" id="IPR011992">
    <property type="entry name" value="EF-hand-dom_pair"/>
</dbReference>
<protein>
    <submittedName>
        <fullName evidence="4">cNMP binding domain-containing protein</fullName>
    </submittedName>
</protein>
<dbReference type="SMART" id="SM00100">
    <property type="entry name" value="cNMP"/>
    <property type="match status" value="2"/>
</dbReference>
<feature type="domain" description="Cyclic nucleotide-binding" evidence="3">
    <location>
        <begin position="1891"/>
        <end position="1960"/>
    </location>
</feature>
<evidence type="ECO:0000259" key="3">
    <source>
        <dbReference type="PROSITE" id="PS50042"/>
    </source>
</evidence>
<feature type="compositionally biased region" description="Basic and acidic residues" evidence="2">
    <location>
        <begin position="716"/>
        <end position="734"/>
    </location>
</feature>
<dbReference type="CDD" id="cd00038">
    <property type="entry name" value="CAP_ED"/>
    <property type="match status" value="3"/>
</dbReference>
<keyword evidence="1" id="KW-0175">Coiled coil</keyword>
<dbReference type="InterPro" id="IPR014710">
    <property type="entry name" value="RmlC-like_jellyroll"/>
</dbReference>
<dbReference type="InterPro" id="IPR018490">
    <property type="entry name" value="cNMP-bd_dom_sf"/>
</dbReference>